<dbReference type="GO" id="GO:0006508">
    <property type="term" value="P:proteolysis"/>
    <property type="evidence" value="ECO:0007669"/>
    <property type="project" value="UniProtKB-KW"/>
</dbReference>
<dbReference type="Proteomes" id="UP000000709">
    <property type="component" value="Unassembled WGS sequence"/>
</dbReference>
<evidence type="ECO:0000256" key="3">
    <source>
        <dbReference type="ARBA" id="ARBA00022750"/>
    </source>
</evidence>
<evidence type="ECO:0000256" key="1">
    <source>
        <dbReference type="ARBA" id="ARBA00007447"/>
    </source>
</evidence>
<dbReference type="SUPFAM" id="SSF50630">
    <property type="entry name" value="Acid proteases"/>
    <property type="match status" value="1"/>
</dbReference>
<evidence type="ECO:0000256" key="6">
    <source>
        <dbReference type="RuleBase" id="RU000454"/>
    </source>
</evidence>
<feature type="chain" id="PRO_5003442531" description="Peptidase A1 domain-containing protein" evidence="7">
    <location>
        <begin position="19"/>
        <end position="428"/>
    </location>
</feature>
<reference evidence="9 10" key="1">
    <citation type="journal article" date="2011" name="Proc. Natl. Acad. Sci. U.S.A.">
        <title>Comparative genomics of xylose-fermenting fungi for enhanced biofuel production.</title>
        <authorList>
            <person name="Wohlbach D.J."/>
            <person name="Kuo A."/>
            <person name="Sato T.K."/>
            <person name="Potts K.M."/>
            <person name="Salamov A.A."/>
            <person name="LaButti K.M."/>
            <person name="Sun H."/>
            <person name="Clum A."/>
            <person name="Pangilinan J.L."/>
            <person name="Lindquist E.A."/>
            <person name="Lucas S."/>
            <person name="Lapidus A."/>
            <person name="Jin M."/>
            <person name="Gunawan C."/>
            <person name="Balan V."/>
            <person name="Dale B.E."/>
            <person name="Jeffries T.W."/>
            <person name="Zinkel R."/>
            <person name="Barry K.W."/>
            <person name="Grigoriev I.V."/>
            <person name="Gasch A.P."/>
        </authorList>
    </citation>
    <scope>NUCLEOTIDE SEQUENCE [LARGE SCALE GENOMIC DNA]</scope>
    <source>
        <strain evidence="10">NRRL Y-27907 / 11-Y1</strain>
    </source>
</reference>
<keyword evidence="4" id="KW-1015">Disulfide bond</keyword>
<accession>G3ANR6</accession>
<sequence length="428" mass="46349">MQLVSLLTSAAILSTVASTPVNVTRTGYISLPISLDGAVSPLGQSKDEVSSTLSLKEQLFLTDLQIGSSGEQVTVVVDTGSEYLWVMDSNVECDDGKNDCQQYGSFSTGNSNSFVKDDSMGEFEVAYSSGQKTTGYWAKDDVSLVGASPVKGFEFGIAEKTSSKFGILGLNFPRDPSKGYSFPQQLHDQGIISRNAYSVFLNSKSAGQGSIMFGAVDHSKYEGDLVSVPVQYNETFPRILVNARIDVNNNGNSVNNGGNEVGYILDTGSTRSRLPSSYLNTLTQLLDGTYDEQWHGVSFDSCSKLDSVVFYVNFYGKTISIPAKSLDYGTQGGRCLLQLNFDDDLLILGMDVLRSIYFLVDLDDREVQLAQAKYGDDNADIEVFQPTGSELLASSKKDAKVLEQTSGGSIMVNPIKAVIVGLLLVWFI</sequence>
<keyword evidence="2 7" id="KW-0732">Signal</keyword>
<dbReference type="InterPro" id="IPR021109">
    <property type="entry name" value="Peptidase_aspartic_dom_sf"/>
</dbReference>
<keyword evidence="6" id="KW-0378">Hydrolase</keyword>
<evidence type="ECO:0000313" key="10">
    <source>
        <dbReference type="Proteomes" id="UP000000709"/>
    </source>
</evidence>
<proteinExistence type="inferred from homology"/>
<dbReference type="GO" id="GO:0005576">
    <property type="term" value="C:extracellular region"/>
    <property type="evidence" value="ECO:0007669"/>
    <property type="project" value="UniProtKB-ARBA"/>
</dbReference>
<keyword evidence="3 6" id="KW-0064">Aspartyl protease</keyword>
<feature type="active site" evidence="5">
    <location>
        <position position="266"/>
    </location>
</feature>
<organism evidence="10">
    <name type="scientific">Spathaspora passalidarum (strain NRRL Y-27907 / 11-Y1)</name>
    <dbReference type="NCBI Taxonomy" id="619300"/>
    <lineage>
        <taxon>Eukaryota</taxon>
        <taxon>Fungi</taxon>
        <taxon>Dikarya</taxon>
        <taxon>Ascomycota</taxon>
        <taxon>Saccharomycotina</taxon>
        <taxon>Pichiomycetes</taxon>
        <taxon>Debaryomycetaceae</taxon>
        <taxon>Spathaspora</taxon>
    </lineage>
</organism>
<evidence type="ECO:0000256" key="4">
    <source>
        <dbReference type="ARBA" id="ARBA00023157"/>
    </source>
</evidence>
<dbReference type="eggNOG" id="KOG1339">
    <property type="taxonomic scope" value="Eukaryota"/>
</dbReference>
<gene>
    <name evidence="9" type="ORF">SPAPADRAFT_50604</name>
</gene>
<dbReference type="Gene3D" id="2.40.70.10">
    <property type="entry name" value="Acid Proteases"/>
    <property type="match status" value="2"/>
</dbReference>
<dbReference type="InParanoid" id="G3ANR6"/>
<feature type="signal peptide" evidence="7">
    <location>
        <begin position="1"/>
        <end position="18"/>
    </location>
</feature>
<comment type="similarity">
    <text evidence="1 6">Belongs to the peptidase A1 family.</text>
</comment>
<dbReference type="EMBL" id="GL996502">
    <property type="protein sequence ID" value="EGW32001.1"/>
    <property type="molecule type" value="Genomic_DNA"/>
</dbReference>
<dbReference type="KEGG" id="spaa:SPAPADRAFT_50604"/>
<dbReference type="GeneID" id="18871459"/>
<name>G3ANR6_SPAPN</name>
<dbReference type="AlphaFoldDB" id="G3ANR6"/>
<evidence type="ECO:0000313" key="9">
    <source>
        <dbReference type="EMBL" id="EGW32001.1"/>
    </source>
</evidence>
<dbReference type="PROSITE" id="PS00141">
    <property type="entry name" value="ASP_PROTEASE"/>
    <property type="match status" value="1"/>
</dbReference>
<dbReference type="PANTHER" id="PTHR47966">
    <property type="entry name" value="BETA-SITE APP-CLEAVING ENZYME, ISOFORM A-RELATED"/>
    <property type="match status" value="1"/>
</dbReference>
<feature type="domain" description="Peptidase A1" evidence="8">
    <location>
        <begin position="60"/>
        <end position="370"/>
    </location>
</feature>
<evidence type="ECO:0000256" key="5">
    <source>
        <dbReference type="PIRSR" id="PIRSR601461-1"/>
    </source>
</evidence>
<dbReference type="InterPro" id="IPR001461">
    <property type="entry name" value="Aspartic_peptidase_A1"/>
</dbReference>
<dbReference type="RefSeq" id="XP_007375277.1">
    <property type="nucleotide sequence ID" value="XM_007375215.1"/>
</dbReference>
<dbReference type="InterPro" id="IPR001969">
    <property type="entry name" value="Aspartic_peptidase_AS"/>
</dbReference>
<dbReference type="HOGENOM" id="CLU_013253_9_1_1"/>
<dbReference type="GO" id="GO:0004190">
    <property type="term" value="F:aspartic-type endopeptidase activity"/>
    <property type="evidence" value="ECO:0007669"/>
    <property type="project" value="UniProtKB-KW"/>
</dbReference>
<evidence type="ECO:0000256" key="7">
    <source>
        <dbReference type="SAM" id="SignalP"/>
    </source>
</evidence>
<dbReference type="PANTHER" id="PTHR47966:SF65">
    <property type="entry name" value="ASPARTIC-TYPE ENDOPEPTIDASE"/>
    <property type="match status" value="1"/>
</dbReference>
<dbReference type="OrthoDB" id="771136at2759"/>
<protein>
    <recommendedName>
        <fullName evidence="8">Peptidase A1 domain-containing protein</fullName>
    </recommendedName>
</protein>
<evidence type="ECO:0000259" key="8">
    <source>
        <dbReference type="PROSITE" id="PS51767"/>
    </source>
</evidence>
<evidence type="ECO:0000256" key="2">
    <source>
        <dbReference type="ARBA" id="ARBA00022729"/>
    </source>
</evidence>
<dbReference type="OMA" id="VWENDSI"/>
<keyword evidence="6" id="KW-0645">Protease</keyword>
<dbReference type="Pfam" id="PF00026">
    <property type="entry name" value="Asp"/>
    <property type="match status" value="1"/>
</dbReference>
<keyword evidence="10" id="KW-1185">Reference proteome</keyword>
<feature type="active site" evidence="5">
    <location>
        <position position="78"/>
    </location>
</feature>
<dbReference type="PROSITE" id="PS51767">
    <property type="entry name" value="PEPTIDASE_A1"/>
    <property type="match status" value="1"/>
</dbReference>
<dbReference type="PRINTS" id="PR00792">
    <property type="entry name" value="PEPSIN"/>
</dbReference>
<dbReference type="InterPro" id="IPR033121">
    <property type="entry name" value="PEPTIDASE_A1"/>
</dbReference>